<reference evidence="3" key="1">
    <citation type="journal article" date="2019" name="Int. J. Syst. Evol. Microbiol.">
        <title>The Global Catalogue of Microorganisms (GCM) 10K type strain sequencing project: providing services to taxonomists for standard genome sequencing and annotation.</title>
        <authorList>
            <consortium name="The Broad Institute Genomics Platform"/>
            <consortium name="The Broad Institute Genome Sequencing Center for Infectious Disease"/>
            <person name="Wu L."/>
            <person name="Ma J."/>
        </authorList>
    </citation>
    <scope>NUCLEOTIDE SEQUENCE [LARGE SCALE GENOMIC DNA]</scope>
    <source>
        <strain evidence="3">CCUG 62952</strain>
    </source>
</reference>
<comment type="caution">
    <text evidence="2">The sequence shown here is derived from an EMBL/GenBank/DDBJ whole genome shotgun (WGS) entry which is preliminary data.</text>
</comment>
<dbReference type="EMBL" id="JBHTJH010000004">
    <property type="protein sequence ID" value="MFD0862038.1"/>
    <property type="molecule type" value="Genomic_DNA"/>
</dbReference>
<dbReference type="RefSeq" id="WP_386406194.1">
    <property type="nucleotide sequence ID" value="NZ_JBHTJH010000004.1"/>
</dbReference>
<proteinExistence type="predicted"/>
<protein>
    <submittedName>
        <fullName evidence="2">Pyridoxamine 5'-phosphate oxidase family protein</fullName>
    </submittedName>
</protein>
<dbReference type="InterPro" id="IPR038725">
    <property type="entry name" value="YdaG_split_barrel_FMN-bd"/>
</dbReference>
<feature type="domain" description="General stress protein FMN-binding split barrel" evidence="1">
    <location>
        <begin position="11"/>
        <end position="135"/>
    </location>
</feature>
<evidence type="ECO:0000313" key="2">
    <source>
        <dbReference type="EMBL" id="MFD0862038.1"/>
    </source>
</evidence>
<gene>
    <name evidence="2" type="ORF">ACFQ1M_07450</name>
</gene>
<dbReference type="Gene3D" id="2.30.110.10">
    <property type="entry name" value="Electron Transport, Fmn-binding Protein, Chain A"/>
    <property type="match status" value="1"/>
</dbReference>
<dbReference type="Pfam" id="PF16242">
    <property type="entry name" value="Pyrid_ox_like"/>
    <property type="match status" value="1"/>
</dbReference>
<evidence type="ECO:0000313" key="3">
    <source>
        <dbReference type="Proteomes" id="UP001596978"/>
    </source>
</evidence>
<sequence length="142" mass="16259">MEQSELHKGFIKSTIQKVEMALLVTKLTHHPPCTALLKTQQVGDDGIIWFLCQKQGQETQNLRISNKAMLVYNEPSKELFLNLFGICSIEDDEEVLNVIFEANHPFDQENNLVALRFKTLLATTWDFIEQKSVTIFEDGFIG</sequence>
<dbReference type="Proteomes" id="UP001596978">
    <property type="component" value="Unassembled WGS sequence"/>
</dbReference>
<keyword evidence="3" id="KW-1185">Reference proteome</keyword>
<name>A0ABW3CZI9_9FLAO</name>
<dbReference type="SUPFAM" id="SSF50475">
    <property type="entry name" value="FMN-binding split barrel"/>
    <property type="match status" value="1"/>
</dbReference>
<accession>A0ABW3CZI9</accession>
<organism evidence="2 3">
    <name type="scientific">Sungkyunkwania multivorans</name>
    <dbReference type="NCBI Taxonomy" id="1173618"/>
    <lineage>
        <taxon>Bacteria</taxon>
        <taxon>Pseudomonadati</taxon>
        <taxon>Bacteroidota</taxon>
        <taxon>Flavobacteriia</taxon>
        <taxon>Flavobacteriales</taxon>
        <taxon>Flavobacteriaceae</taxon>
        <taxon>Sungkyunkwania</taxon>
    </lineage>
</organism>
<dbReference type="InterPro" id="IPR012349">
    <property type="entry name" value="Split_barrel_FMN-bd"/>
</dbReference>
<evidence type="ECO:0000259" key="1">
    <source>
        <dbReference type="Pfam" id="PF16242"/>
    </source>
</evidence>